<gene>
    <name evidence="2" type="ORF">GCM10011415_35070</name>
</gene>
<dbReference type="AlphaFoldDB" id="A0A8J2ZMG9"/>
<accession>A0A8J2ZMG9</accession>
<keyword evidence="3" id="KW-1185">Reference proteome</keyword>
<dbReference type="RefSeq" id="WP_188791585.1">
    <property type="nucleotide sequence ID" value="NZ_BMJV01000008.1"/>
</dbReference>
<evidence type="ECO:0000256" key="1">
    <source>
        <dbReference type="SAM" id="Phobius"/>
    </source>
</evidence>
<evidence type="ECO:0000313" key="2">
    <source>
        <dbReference type="EMBL" id="GGG82369.1"/>
    </source>
</evidence>
<feature type="transmembrane region" description="Helical" evidence="1">
    <location>
        <begin position="108"/>
        <end position="126"/>
    </location>
</feature>
<reference evidence="2" key="1">
    <citation type="journal article" date="2014" name="Int. J. Syst. Evol. Microbiol.">
        <title>Complete genome sequence of Corynebacterium casei LMG S-19264T (=DSM 44701T), isolated from a smear-ripened cheese.</title>
        <authorList>
            <consortium name="US DOE Joint Genome Institute (JGI-PGF)"/>
            <person name="Walter F."/>
            <person name="Albersmeier A."/>
            <person name="Kalinowski J."/>
            <person name="Ruckert C."/>
        </authorList>
    </citation>
    <scope>NUCLEOTIDE SEQUENCE</scope>
    <source>
        <strain evidence="2">CGMCC 1.15762</strain>
    </source>
</reference>
<protein>
    <submittedName>
        <fullName evidence="2">Uncharacterized protein</fullName>
    </submittedName>
</protein>
<reference evidence="2" key="2">
    <citation type="submission" date="2020-09" db="EMBL/GenBank/DDBJ databases">
        <authorList>
            <person name="Sun Q."/>
            <person name="Zhou Y."/>
        </authorList>
    </citation>
    <scope>NUCLEOTIDE SEQUENCE</scope>
    <source>
        <strain evidence="2">CGMCC 1.15762</strain>
    </source>
</reference>
<dbReference type="EMBL" id="BMJV01000008">
    <property type="protein sequence ID" value="GGG82369.1"/>
    <property type="molecule type" value="Genomic_DNA"/>
</dbReference>
<dbReference type="Proteomes" id="UP000617145">
    <property type="component" value="Unassembled WGS sequence"/>
</dbReference>
<keyword evidence="1" id="KW-1133">Transmembrane helix</keyword>
<name>A0A8J2ZMG9_9RHOB</name>
<organism evidence="2 3">
    <name type="scientific">Salipiger pallidus</name>
    <dbReference type="NCBI Taxonomy" id="1775170"/>
    <lineage>
        <taxon>Bacteria</taxon>
        <taxon>Pseudomonadati</taxon>
        <taxon>Pseudomonadota</taxon>
        <taxon>Alphaproteobacteria</taxon>
        <taxon>Rhodobacterales</taxon>
        <taxon>Roseobacteraceae</taxon>
        <taxon>Salipiger</taxon>
    </lineage>
</organism>
<sequence>MTALKKYQRLEASGLWRPEPDAQRREVVVSLGDASLTISEFSGRPLAHWSLAAVRRANRGQIPAIYHPDGDPGETLELPEDEVTMTEAIDRLLRAIERQRPRPGKLRVFMISAIAAAVVGISVFWLPNALLGHTRAVVPTVKRDEIGEALLQRLTRVTGQVCMTDEARLPLRRLALRVLGENRMDDLRVVPDGVRDTAHLPGGIILVNRRVLEDHEDPDVAAGYILAESLRARRSDPLGDLLDSTGLWSALRLLTTGRLPAGSLDTYAETLLTRAADPVPQDALIKAFSAAQLRSSPYAYARDPTGESTVGLIEADPRATEGSAQVLPDSDWLRLQGICDG</sequence>
<comment type="caution">
    <text evidence="2">The sequence shown here is derived from an EMBL/GenBank/DDBJ whole genome shotgun (WGS) entry which is preliminary data.</text>
</comment>
<keyword evidence="1" id="KW-0472">Membrane</keyword>
<evidence type="ECO:0000313" key="3">
    <source>
        <dbReference type="Proteomes" id="UP000617145"/>
    </source>
</evidence>
<proteinExistence type="predicted"/>
<keyword evidence="1" id="KW-0812">Transmembrane</keyword>